<evidence type="ECO:0000256" key="7">
    <source>
        <dbReference type="SAM" id="Phobius"/>
    </source>
</evidence>
<dbReference type="GO" id="GO:0022857">
    <property type="term" value="F:transmembrane transporter activity"/>
    <property type="evidence" value="ECO:0007669"/>
    <property type="project" value="InterPro"/>
</dbReference>
<sequence length="566" mass="61866">MRWAPFRSKPGAPRKDVKPSAKDLPEYPARQLLILALCRISEPIAFMSIFPYIYYMVKDFNITNDKTKIACYAGFVTSAFTLAEFMTSLFWGRLSDKIGRKPVLLMGLFGTGLSVLIFGFAQSLPVALCARALGGVLNGNMAVLQTTVAELVTVKQHQPRAYAVMPMVWCVGSIVGPMIGGALAKPVDSMPAMFSPEGLFGRFPYLLPNLFSACCVFIGLIIGVLFLEETHAEKKLRRDRGIELGNYLLSRISRARESKGKGKAPEEQPLLSESEESLPGYRSAEDLDPEEGSDSLLQERLDVEDGGESGLPEPEKPGVQTFSKTTVLIISTFGILAFHTMVFDSLLPVFLSTDRTQHWLETKLPFKFADGFGYDTKTIGFILSVQGVYSMASTYFLFPRVVEKLGALGLFKLISISYPLLYVVTPYLVFLPDTLRMAGIYGIVVWKCTLSTLAYPSNTILLSNSAPTTLSLGTINGVAASTASFSRTFGPAISGWLYAVGLENGYSGLVWWATALVTVAGLLLSLIIEEPRGRLDEKEPSEPPEAGPSNSRDTTETTTDTMTDTN</sequence>
<dbReference type="GO" id="GO:0016020">
    <property type="term" value="C:membrane"/>
    <property type="evidence" value="ECO:0007669"/>
    <property type="project" value="UniProtKB-SubCell"/>
</dbReference>
<gene>
    <name evidence="9" type="ORF">B0T16DRAFT_332685</name>
</gene>
<feature type="region of interest" description="Disordered" evidence="6">
    <location>
        <begin position="533"/>
        <end position="566"/>
    </location>
</feature>
<keyword evidence="10" id="KW-1185">Reference proteome</keyword>
<name>A0AA39Y2C5_9PEZI</name>
<evidence type="ECO:0000256" key="5">
    <source>
        <dbReference type="ARBA" id="ARBA00023136"/>
    </source>
</evidence>
<keyword evidence="5 7" id="KW-0472">Membrane</keyword>
<evidence type="ECO:0000256" key="3">
    <source>
        <dbReference type="ARBA" id="ARBA00022692"/>
    </source>
</evidence>
<dbReference type="InterPro" id="IPR036259">
    <property type="entry name" value="MFS_trans_sf"/>
</dbReference>
<dbReference type="Pfam" id="PF07690">
    <property type="entry name" value="MFS_1"/>
    <property type="match status" value="1"/>
</dbReference>
<feature type="transmembrane region" description="Helical" evidence="7">
    <location>
        <begin position="69"/>
        <end position="91"/>
    </location>
</feature>
<accession>A0AA39Y2C5</accession>
<feature type="compositionally biased region" description="Basic and acidic residues" evidence="6">
    <location>
        <begin position="13"/>
        <end position="22"/>
    </location>
</feature>
<evidence type="ECO:0000256" key="1">
    <source>
        <dbReference type="ARBA" id="ARBA00004141"/>
    </source>
</evidence>
<organism evidence="9 10">
    <name type="scientific">Cercophora newfieldiana</name>
    <dbReference type="NCBI Taxonomy" id="92897"/>
    <lineage>
        <taxon>Eukaryota</taxon>
        <taxon>Fungi</taxon>
        <taxon>Dikarya</taxon>
        <taxon>Ascomycota</taxon>
        <taxon>Pezizomycotina</taxon>
        <taxon>Sordariomycetes</taxon>
        <taxon>Sordariomycetidae</taxon>
        <taxon>Sordariales</taxon>
        <taxon>Lasiosphaeriaceae</taxon>
        <taxon>Cercophora</taxon>
    </lineage>
</organism>
<keyword evidence="3 7" id="KW-0812">Transmembrane</keyword>
<feature type="transmembrane region" description="Helical" evidence="7">
    <location>
        <begin position="509"/>
        <end position="528"/>
    </location>
</feature>
<feature type="transmembrane region" description="Helical" evidence="7">
    <location>
        <begin position="32"/>
        <end position="57"/>
    </location>
</feature>
<reference evidence="9" key="1">
    <citation type="submission" date="2023-06" db="EMBL/GenBank/DDBJ databases">
        <title>Genome-scale phylogeny and comparative genomics of the fungal order Sordariales.</title>
        <authorList>
            <consortium name="Lawrence Berkeley National Laboratory"/>
            <person name="Hensen N."/>
            <person name="Bonometti L."/>
            <person name="Westerberg I."/>
            <person name="Brannstrom I.O."/>
            <person name="Guillou S."/>
            <person name="Cros-Aarteil S."/>
            <person name="Calhoun S."/>
            <person name="Haridas S."/>
            <person name="Kuo A."/>
            <person name="Mondo S."/>
            <person name="Pangilinan J."/>
            <person name="Riley R."/>
            <person name="Labutti K."/>
            <person name="Andreopoulos B."/>
            <person name="Lipzen A."/>
            <person name="Chen C."/>
            <person name="Yanf M."/>
            <person name="Daum C."/>
            <person name="Ng V."/>
            <person name="Clum A."/>
            <person name="Steindorff A."/>
            <person name="Ohm R."/>
            <person name="Martin F."/>
            <person name="Silar P."/>
            <person name="Natvig D."/>
            <person name="Lalanne C."/>
            <person name="Gautier V."/>
            <person name="Ament-Velasquez S.L."/>
            <person name="Kruys A."/>
            <person name="Hutchinson M.I."/>
            <person name="Powell A.J."/>
            <person name="Barry K."/>
            <person name="Miller A.N."/>
            <person name="Grigoriev I.V."/>
            <person name="Debuchy R."/>
            <person name="Gladieux P."/>
            <person name="Thoren M.H."/>
            <person name="Johannesson H."/>
        </authorList>
    </citation>
    <scope>NUCLEOTIDE SEQUENCE</scope>
    <source>
        <strain evidence="9">SMH2532-1</strain>
    </source>
</reference>
<feature type="transmembrane region" description="Helical" evidence="7">
    <location>
        <begin position="161"/>
        <end position="183"/>
    </location>
</feature>
<dbReference type="SUPFAM" id="SSF103473">
    <property type="entry name" value="MFS general substrate transporter"/>
    <property type="match status" value="1"/>
</dbReference>
<dbReference type="Gene3D" id="1.20.1250.20">
    <property type="entry name" value="MFS general substrate transporter like domains"/>
    <property type="match status" value="1"/>
</dbReference>
<protein>
    <submittedName>
        <fullName evidence="9">Tetracycline:hydrogen antiporter-like protein</fullName>
    </submittedName>
</protein>
<proteinExistence type="predicted"/>
<feature type="compositionally biased region" description="Low complexity" evidence="6">
    <location>
        <begin position="556"/>
        <end position="566"/>
    </location>
</feature>
<feature type="transmembrane region" description="Helical" evidence="7">
    <location>
        <begin position="326"/>
        <end position="351"/>
    </location>
</feature>
<evidence type="ECO:0000256" key="2">
    <source>
        <dbReference type="ARBA" id="ARBA00022448"/>
    </source>
</evidence>
<dbReference type="PANTHER" id="PTHR23504:SF15">
    <property type="entry name" value="MAJOR FACILITATOR SUPERFAMILY (MFS) PROFILE DOMAIN-CONTAINING PROTEIN"/>
    <property type="match status" value="1"/>
</dbReference>
<feature type="region of interest" description="Disordered" evidence="6">
    <location>
        <begin position="258"/>
        <end position="293"/>
    </location>
</feature>
<keyword evidence="4 7" id="KW-1133">Transmembrane helix</keyword>
<evidence type="ECO:0000256" key="6">
    <source>
        <dbReference type="SAM" id="MobiDB-lite"/>
    </source>
</evidence>
<feature type="transmembrane region" description="Helical" evidence="7">
    <location>
        <begin position="410"/>
        <end position="430"/>
    </location>
</feature>
<comment type="subcellular location">
    <subcellularLocation>
        <location evidence="1">Membrane</location>
        <topology evidence="1">Multi-pass membrane protein</topology>
    </subcellularLocation>
</comment>
<dbReference type="PANTHER" id="PTHR23504">
    <property type="entry name" value="MAJOR FACILITATOR SUPERFAMILY DOMAIN-CONTAINING PROTEIN 10"/>
    <property type="match status" value="1"/>
</dbReference>
<dbReference type="InterPro" id="IPR020846">
    <property type="entry name" value="MFS_dom"/>
</dbReference>
<dbReference type="Proteomes" id="UP001174936">
    <property type="component" value="Unassembled WGS sequence"/>
</dbReference>
<evidence type="ECO:0000259" key="8">
    <source>
        <dbReference type="PROSITE" id="PS50850"/>
    </source>
</evidence>
<dbReference type="CDD" id="cd17330">
    <property type="entry name" value="MFS_SLC46_TetA_like"/>
    <property type="match status" value="1"/>
</dbReference>
<feature type="transmembrane region" description="Helical" evidence="7">
    <location>
        <begin position="378"/>
        <end position="398"/>
    </location>
</feature>
<dbReference type="EMBL" id="JAULSV010000005">
    <property type="protein sequence ID" value="KAK0643602.1"/>
    <property type="molecule type" value="Genomic_DNA"/>
</dbReference>
<feature type="region of interest" description="Disordered" evidence="6">
    <location>
        <begin position="1"/>
        <end position="22"/>
    </location>
</feature>
<comment type="caution">
    <text evidence="9">The sequence shown here is derived from an EMBL/GenBank/DDBJ whole genome shotgun (WGS) entry which is preliminary data.</text>
</comment>
<feature type="domain" description="Major facilitator superfamily (MFS) profile" evidence="8">
    <location>
        <begin position="31"/>
        <end position="533"/>
    </location>
</feature>
<dbReference type="InterPro" id="IPR011701">
    <property type="entry name" value="MFS"/>
</dbReference>
<dbReference type="AlphaFoldDB" id="A0AA39Y2C5"/>
<evidence type="ECO:0000313" key="10">
    <source>
        <dbReference type="Proteomes" id="UP001174936"/>
    </source>
</evidence>
<keyword evidence="2" id="KW-0813">Transport</keyword>
<dbReference type="PROSITE" id="PS50850">
    <property type="entry name" value="MFS"/>
    <property type="match status" value="1"/>
</dbReference>
<feature type="transmembrane region" description="Helical" evidence="7">
    <location>
        <begin position="103"/>
        <end position="121"/>
    </location>
</feature>
<evidence type="ECO:0000313" key="9">
    <source>
        <dbReference type="EMBL" id="KAK0643602.1"/>
    </source>
</evidence>
<feature type="transmembrane region" description="Helical" evidence="7">
    <location>
        <begin position="203"/>
        <end position="227"/>
    </location>
</feature>
<evidence type="ECO:0000256" key="4">
    <source>
        <dbReference type="ARBA" id="ARBA00022989"/>
    </source>
</evidence>